<accession>A0A009HK76</accession>
<comment type="subcellular location">
    <subcellularLocation>
        <location evidence="1">Cell membrane</location>
        <topology evidence="1">Multi-pass membrane protein</topology>
    </subcellularLocation>
</comment>
<evidence type="ECO:0000313" key="11">
    <source>
        <dbReference type="Proteomes" id="UP000020595"/>
    </source>
</evidence>
<dbReference type="InterPro" id="IPR023090">
    <property type="entry name" value="UPF0702_alpha/beta_dom_sf"/>
</dbReference>
<feature type="transmembrane region" description="Helical" evidence="7">
    <location>
        <begin position="46"/>
        <end position="65"/>
    </location>
</feature>
<dbReference type="RefSeq" id="WP_000366082.1">
    <property type="nucleotide sequence ID" value="NZ_JEWH01000093.1"/>
</dbReference>
<feature type="transmembrane region" description="Helical" evidence="7">
    <location>
        <begin position="12"/>
        <end position="34"/>
    </location>
</feature>
<gene>
    <name evidence="10" type="ORF">J512_4053</name>
</gene>
<dbReference type="EMBL" id="JEWH01000093">
    <property type="protein sequence ID" value="EXB03455.1"/>
    <property type="molecule type" value="Genomic_DNA"/>
</dbReference>
<comment type="similarity">
    <text evidence="2">Belongs to the UPF0702 family.</text>
</comment>
<dbReference type="InterPro" id="IPR048454">
    <property type="entry name" value="YetF_N"/>
</dbReference>
<keyword evidence="3" id="KW-1003">Cell membrane</keyword>
<evidence type="ECO:0000313" key="10">
    <source>
        <dbReference type="EMBL" id="EXB03455.1"/>
    </source>
</evidence>
<dbReference type="PANTHER" id="PTHR34582:SF6">
    <property type="entry name" value="UPF0702 TRANSMEMBRANE PROTEIN YCAP"/>
    <property type="match status" value="1"/>
</dbReference>
<evidence type="ECO:0000256" key="3">
    <source>
        <dbReference type="ARBA" id="ARBA00022475"/>
    </source>
</evidence>
<evidence type="ECO:0000259" key="8">
    <source>
        <dbReference type="Pfam" id="PF04239"/>
    </source>
</evidence>
<keyword evidence="5 7" id="KW-1133">Transmembrane helix</keyword>
<evidence type="ECO:0000256" key="6">
    <source>
        <dbReference type="ARBA" id="ARBA00023136"/>
    </source>
</evidence>
<dbReference type="Proteomes" id="UP000020595">
    <property type="component" value="Unassembled WGS sequence"/>
</dbReference>
<dbReference type="Pfam" id="PF20730">
    <property type="entry name" value="YetF_N"/>
    <property type="match status" value="1"/>
</dbReference>
<dbReference type="PATRIC" id="fig|1310613.3.peg.3872"/>
<proteinExistence type="inferred from homology"/>
<dbReference type="GeneID" id="92894148"/>
<dbReference type="AlphaFoldDB" id="A0A009HK76"/>
<evidence type="ECO:0000256" key="4">
    <source>
        <dbReference type="ARBA" id="ARBA00022692"/>
    </source>
</evidence>
<sequence>MDLSNILIGDTTWSFVLEILVRCTIMFIIIISFLRLSGKRGIRQLSLFELAIILCLGSAAGDPMFTKDLPIAHALIAFIAILSLYRLVTWGMVKHKKIEDLLEGKALCVVKEGLLVYKDFQKQTYSHDEFFSEMRQQNVEHLGQVRTALLESDGILSLLYYEDEDVKWGLPLFPDAYRKAEVLKINTFYSCMKCGETKILNKLDQECSRCHHHSWAESLKTRRLG</sequence>
<feature type="transmembrane region" description="Helical" evidence="7">
    <location>
        <begin position="71"/>
        <end position="88"/>
    </location>
</feature>
<evidence type="ECO:0000256" key="1">
    <source>
        <dbReference type="ARBA" id="ARBA00004651"/>
    </source>
</evidence>
<dbReference type="PANTHER" id="PTHR34582">
    <property type="entry name" value="UPF0702 TRANSMEMBRANE PROTEIN YCAP"/>
    <property type="match status" value="1"/>
</dbReference>
<evidence type="ECO:0000256" key="2">
    <source>
        <dbReference type="ARBA" id="ARBA00006448"/>
    </source>
</evidence>
<feature type="domain" description="YetF C-terminal" evidence="8">
    <location>
        <begin position="94"/>
        <end position="174"/>
    </location>
</feature>
<evidence type="ECO:0008006" key="12">
    <source>
        <dbReference type="Google" id="ProtNLM"/>
    </source>
</evidence>
<dbReference type="Gene3D" id="3.30.240.20">
    <property type="entry name" value="bsu07140 like domains"/>
    <property type="match status" value="1"/>
</dbReference>
<dbReference type="GO" id="GO:0005886">
    <property type="term" value="C:plasma membrane"/>
    <property type="evidence" value="ECO:0007669"/>
    <property type="project" value="UniProtKB-SubCell"/>
</dbReference>
<name>A0A009HK76_ACIB9</name>
<evidence type="ECO:0000259" key="9">
    <source>
        <dbReference type="Pfam" id="PF20730"/>
    </source>
</evidence>
<evidence type="ECO:0000256" key="7">
    <source>
        <dbReference type="SAM" id="Phobius"/>
    </source>
</evidence>
<dbReference type="Pfam" id="PF04239">
    <property type="entry name" value="DUF421"/>
    <property type="match status" value="1"/>
</dbReference>
<comment type="caution">
    <text evidence="10">The sequence shown here is derived from an EMBL/GenBank/DDBJ whole genome shotgun (WGS) entry which is preliminary data.</text>
</comment>
<feature type="domain" description="YetF-like N-terminal transmembrane" evidence="9">
    <location>
        <begin position="17"/>
        <end position="88"/>
    </location>
</feature>
<evidence type="ECO:0000256" key="5">
    <source>
        <dbReference type="ARBA" id="ARBA00022989"/>
    </source>
</evidence>
<dbReference type="InterPro" id="IPR007353">
    <property type="entry name" value="DUF421"/>
</dbReference>
<reference evidence="10 11" key="1">
    <citation type="submission" date="2014-02" db="EMBL/GenBank/DDBJ databases">
        <title>Comparative genomics and transcriptomics to identify genetic mechanisms underlying the emergence of carbapenem resistant Acinetobacter baumannii (CRAb).</title>
        <authorList>
            <person name="Harris A.D."/>
            <person name="Johnson K.J."/>
            <person name="George J."/>
            <person name="Shefchek K."/>
            <person name="Daugherty S.C."/>
            <person name="Parankush S."/>
            <person name="Sadzewicz L."/>
            <person name="Tallon L."/>
            <person name="Sengamalay N."/>
            <person name="Hazen T.H."/>
            <person name="Rasko D.A."/>
        </authorList>
    </citation>
    <scope>NUCLEOTIDE SEQUENCE [LARGE SCALE GENOMIC DNA]</scope>
    <source>
        <strain evidence="10 11">1295743</strain>
    </source>
</reference>
<organism evidence="10 11">
    <name type="scientific">Acinetobacter baumannii (strain 1295743)</name>
    <dbReference type="NCBI Taxonomy" id="1310613"/>
    <lineage>
        <taxon>Bacteria</taxon>
        <taxon>Pseudomonadati</taxon>
        <taxon>Pseudomonadota</taxon>
        <taxon>Gammaproteobacteria</taxon>
        <taxon>Moraxellales</taxon>
        <taxon>Moraxellaceae</taxon>
        <taxon>Acinetobacter</taxon>
        <taxon>Acinetobacter calcoaceticus/baumannii complex</taxon>
    </lineage>
</organism>
<protein>
    <recommendedName>
        <fullName evidence="12">DUF421 domain-containing protein</fullName>
    </recommendedName>
</protein>
<keyword evidence="4 7" id="KW-0812">Transmembrane</keyword>
<keyword evidence="6 7" id="KW-0472">Membrane</keyword>